<dbReference type="Proteomes" id="UP000789860">
    <property type="component" value="Unassembled WGS sequence"/>
</dbReference>
<evidence type="ECO:0000313" key="2">
    <source>
        <dbReference type="Proteomes" id="UP000789860"/>
    </source>
</evidence>
<reference evidence="1" key="1">
    <citation type="submission" date="2021-06" db="EMBL/GenBank/DDBJ databases">
        <authorList>
            <person name="Kallberg Y."/>
            <person name="Tangrot J."/>
            <person name="Rosling A."/>
        </authorList>
    </citation>
    <scope>NUCLEOTIDE SEQUENCE</scope>
    <source>
        <strain evidence="1">AU212A</strain>
    </source>
</reference>
<accession>A0ACA9MJX5</accession>
<sequence length="559" mass="61600">IIMVQKSNDGTGDNSPTSNGLANDQQEDIWTSILKGVSSSKIVPTKNLLILGDRESGKSTLIRHLKGEKDEEVYEVNGSVSKGTDTSADENSNFNQKRLNDLALSYTFTEVKEDDAEDTLARLGIYQLAGSQEAYQSLLHFALNSTTLPDSLVVIVLDWARPWTFVETLQRWIKFIELGIERVKKEGAVGSKDNWTKGKAIIDEMQEAHASTANGAVPASSEAEEVELPLGDGVLTTNLAVPLVVVCTKSDNVSTLEKQMDYKEEQFDYIQQSLRTICLKYGAALFYTTTRDPKTFENLRQYIHHRLLGSKFNVEPNYVERDTVLVPTGWDSWNQIKYLRDGFDCDGLLQGWDLDMTGEKETTEDAEEVISVKKVYEDVPLTGPSIIEAEDEQEFFKRHFDTLQKANNERPPSVVGPMGAPQYAYANIGAEIPEIESQVSGNNRNNIKKPIPTPASPPPGTANGSQPATASPGSSQNEVLANFFQALLTKKANTNTTTNQGSSQTPLSPNEPANVYPSSKPTSTNGVPTPSRRLVESELDRLKNFSNPATANTVQLENK</sequence>
<name>A0ACA9MJX5_9GLOM</name>
<feature type="non-terminal residue" evidence="1">
    <location>
        <position position="1"/>
    </location>
</feature>
<organism evidence="1 2">
    <name type="scientific">Scutellospora calospora</name>
    <dbReference type="NCBI Taxonomy" id="85575"/>
    <lineage>
        <taxon>Eukaryota</taxon>
        <taxon>Fungi</taxon>
        <taxon>Fungi incertae sedis</taxon>
        <taxon>Mucoromycota</taxon>
        <taxon>Glomeromycotina</taxon>
        <taxon>Glomeromycetes</taxon>
        <taxon>Diversisporales</taxon>
        <taxon>Gigasporaceae</taxon>
        <taxon>Scutellospora</taxon>
    </lineage>
</organism>
<keyword evidence="2" id="KW-1185">Reference proteome</keyword>
<comment type="caution">
    <text evidence="1">The sequence shown here is derived from an EMBL/GenBank/DDBJ whole genome shotgun (WGS) entry which is preliminary data.</text>
</comment>
<dbReference type="EMBL" id="CAJVPM010013770">
    <property type="protein sequence ID" value="CAG8597025.1"/>
    <property type="molecule type" value="Genomic_DNA"/>
</dbReference>
<evidence type="ECO:0000313" key="1">
    <source>
        <dbReference type="EMBL" id="CAG8597025.1"/>
    </source>
</evidence>
<proteinExistence type="predicted"/>
<gene>
    <name evidence="1" type="ORF">SCALOS_LOCUS6788</name>
</gene>
<protein>
    <submittedName>
        <fullName evidence="1">4447_t:CDS:1</fullName>
    </submittedName>
</protein>